<dbReference type="GO" id="GO:0006402">
    <property type="term" value="P:mRNA catabolic process"/>
    <property type="evidence" value="ECO:0000318"/>
    <property type="project" value="GO_Central"/>
</dbReference>
<dbReference type="STRING" id="184922.A8BJJ3"/>
<dbReference type="GO" id="GO:0005634">
    <property type="term" value="C:nucleus"/>
    <property type="evidence" value="ECO:0000318"/>
    <property type="project" value="GO_Central"/>
</dbReference>
<accession>A8BJJ3</accession>
<proteinExistence type="predicted"/>
<protein>
    <submittedName>
        <fullName evidence="1">Transcription factor</fullName>
    </submittedName>
</protein>
<evidence type="ECO:0000313" key="2">
    <source>
        <dbReference type="Proteomes" id="UP000001548"/>
    </source>
</evidence>
<dbReference type="InterPro" id="IPR016071">
    <property type="entry name" value="Staphylococal_nuclease_OB-fold"/>
</dbReference>
<dbReference type="Pfam" id="PF00565">
    <property type="entry name" value="SNase"/>
    <property type="match status" value="2"/>
</dbReference>
<sequence>MGGSRVTVRVRAVYSADNLSVVDDKGELMTVLLCGVRAPKYNSKDPGASEAYGYFAREFLRKRLAGHRIHLEITKELQASPRRVLANAFISGAHINEQVLLAGWGTVIDAYASQYVKKYLPQLNGSLDLSLLTGEEVLSAARLSEQQENPKSTETKLVEAQLKARFIHHSGMYSGDENLSLVPAMVDTSAAQLLTQYKDQELSGSVEYVKDASYFIVLIQLKEAPLTCVKVPCKPFGVMTAGESDTLSSCVQEAYDTAITLLSGKTVRVTPMLSSGNSLLCKVTVCTSGVEDKDYAHVLLSKGYAQTVDWMLDSASSIKELYNKAEEQAKNKRLGVWKNTDHATQEVIDKEVSAGELKKNKQYTGMVIDVPSSDSIVIRLNDGSSLRAWFSSLLAPKCVILKDSLEVEEAGFNLREYLRKNYIGHYVTAHLDYLRDPPKSRDNLLPRPYFSIYLQDDGSNIALTLIKNTGCRVIRHPVSETNRSRDYALMLEAESESQSEKHQESGAHTTRSMLKVIDYSSSTGNSKMQVQHFARDHTGCYQAVVESVVSGNRFRIYMSNKRGFIQVVMIAISGIVTPSVKRREAFSMEALGYARNTLLMKDVKVTFTGVVDQRTNALFARVSVICKDGQEKDFGESLLERGLGELVKGKAANESGLPSACLHTYTALESNARKKRIGLFKFYIDYKDSIIPNPGSWAFPERYSIHGLQFLDDETFVFRLKDSERTTITKEMLDKAGTKALHDISSVFVKQIIIYHDTSTDKYLRARVESLVFDTDGSEEHVNSNGVQLYLLDVGKSVFLKDAQNLYAPIPDELLTSKPTTATAKFALLQPLKKEATDKGLANQEFLDYVRQDIVGVDLICYSCGYDRDGLLNVFLFGEDTENIEVDDPSEPPIDVVVSITGKVISNGLAKLTSDEDIPPNADLYYEVLTDIEREAFHSRRGLWK</sequence>
<name>A8BJJ3_GIAIC</name>
<dbReference type="KEGG" id="gla:GL50803_0016568"/>
<dbReference type="HOGENOM" id="CLU_311116_0_0_1"/>
<dbReference type="PROSITE" id="PS50830">
    <property type="entry name" value="TNASE_3"/>
    <property type="match status" value="2"/>
</dbReference>
<dbReference type="RefSeq" id="XP_001706594.1">
    <property type="nucleotide sequence ID" value="XM_001706542.1"/>
</dbReference>
<dbReference type="SMART" id="SM00318">
    <property type="entry name" value="SNc"/>
    <property type="match status" value="3"/>
</dbReference>
<dbReference type="GO" id="GO:0003723">
    <property type="term" value="F:RNA binding"/>
    <property type="evidence" value="ECO:0000318"/>
    <property type="project" value="GO_Central"/>
</dbReference>
<dbReference type="GeneID" id="5699474"/>
<gene>
    <name evidence="1" type="ORF">GL50803_0016568</name>
</gene>
<dbReference type="PANTHER" id="PTHR12302">
    <property type="entry name" value="EBNA2 BINDING PROTEIN P100"/>
    <property type="match status" value="1"/>
</dbReference>
<organism evidence="1 2">
    <name type="scientific">Giardia intestinalis (strain ATCC 50803 / WB clone C6)</name>
    <name type="common">Giardia lamblia</name>
    <dbReference type="NCBI Taxonomy" id="184922"/>
    <lineage>
        <taxon>Eukaryota</taxon>
        <taxon>Metamonada</taxon>
        <taxon>Diplomonadida</taxon>
        <taxon>Hexamitidae</taxon>
        <taxon>Giardiinae</taxon>
        <taxon>Giardia</taxon>
    </lineage>
</organism>
<dbReference type="EMBL" id="AACB03000002">
    <property type="protein sequence ID" value="KAE8303908.1"/>
    <property type="molecule type" value="Genomic_DNA"/>
</dbReference>
<dbReference type="Gene3D" id="2.40.50.90">
    <property type="match status" value="4"/>
</dbReference>
<dbReference type="GO" id="GO:0004518">
    <property type="term" value="F:nuclease activity"/>
    <property type="evidence" value="ECO:0000318"/>
    <property type="project" value="GO_Central"/>
</dbReference>
<dbReference type="GO" id="GO:0004519">
    <property type="term" value="F:endonuclease activity"/>
    <property type="evidence" value="ECO:0007669"/>
    <property type="project" value="UniProtKB-KW"/>
</dbReference>
<dbReference type="PANTHER" id="PTHR12302:SF2">
    <property type="entry name" value="STAPHYLOCOCCAL NUCLEASE DOMAIN-CONTAINING PROTEIN 1"/>
    <property type="match status" value="1"/>
</dbReference>
<dbReference type="AlphaFoldDB" id="A8BJJ3"/>
<dbReference type="SUPFAM" id="SSF50199">
    <property type="entry name" value="Staphylococcal nuclease"/>
    <property type="match status" value="4"/>
</dbReference>
<dbReference type="GO" id="GO:0005829">
    <property type="term" value="C:cytosol"/>
    <property type="evidence" value="ECO:0000318"/>
    <property type="project" value="GO_Central"/>
</dbReference>
<dbReference type="GO" id="GO:0016787">
    <property type="term" value="F:hydrolase activity"/>
    <property type="evidence" value="ECO:0007669"/>
    <property type="project" value="UniProtKB-KW"/>
</dbReference>
<reference evidence="1 2" key="1">
    <citation type="journal article" date="2007" name="Science">
        <title>Genomic minimalism in the early diverging intestinal parasite Giardia lamblia.</title>
        <authorList>
            <person name="Morrison H.G."/>
            <person name="McArthur A.G."/>
            <person name="Gillin F.D."/>
            <person name="Aley S.B."/>
            <person name="Adam R.D."/>
            <person name="Olsen G.J."/>
            <person name="Best A.A."/>
            <person name="Cande W.Z."/>
            <person name="Chen F."/>
            <person name="Cipriano M.J."/>
            <person name="Davids B.J."/>
            <person name="Dawson S.C."/>
            <person name="Elmendorf H.G."/>
            <person name="Hehl A.B."/>
            <person name="Holder M.E."/>
            <person name="Huse S.M."/>
            <person name="Kim U.U."/>
            <person name="Lasek-Nesselquist E."/>
            <person name="Manning G."/>
            <person name="Nigam A."/>
            <person name="Nixon J.E."/>
            <person name="Palm D."/>
            <person name="Passamaneck N.E."/>
            <person name="Prabhu A."/>
            <person name="Reich C.I."/>
            <person name="Reiner D.S."/>
            <person name="Samuelson J."/>
            <person name="Svard S.G."/>
            <person name="Sogin M.L."/>
        </authorList>
    </citation>
    <scope>NUCLEOTIDE SEQUENCE [LARGE SCALE GENOMIC DNA]</scope>
    <source>
        <strain evidence="1 2">WB C6</strain>
    </source>
</reference>
<comment type="caution">
    <text evidence="1">The sequence shown here is derived from an EMBL/GenBank/DDBJ whole genome shotgun (WGS) entry which is preliminary data.</text>
</comment>
<evidence type="ECO:0000313" key="1">
    <source>
        <dbReference type="EMBL" id="KAE8303908.1"/>
    </source>
</evidence>
<dbReference type="VEuPathDB" id="GiardiaDB:GL50803_16568"/>
<dbReference type="FunCoup" id="A8BJJ3">
    <property type="interactions" value="364"/>
</dbReference>
<keyword evidence="2" id="KW-1185">Reference proteome</keyword>
<dbReference type="OMA" id="SRDYALM"/>
<dbReference type="InterPro" id="IPR035437">
    <property type="entry name" value="SNase_OB-fold_sf"/>
</dbReference>
<dbReference type="Proteomes" id="UP000001548">
    <property type="component" value="Unassembled WGS sequence"/>
</dbReference>